<keyword evidence="3" id="KW-0804">Transcription</keyword>
<evidence type="ECO:0000256" key="3">
    <source>
        <dbReference type="ARBA" id="ARBA00023163"/>
    </source>
</evidence>
<dbReference type="GO" id="GO:0003677">
    <property type="term" value="F:DNA binding"/>
    <property type="evidence" value="ECO:0007669"/>
    <property type="project" value="UniProtKB-KW"/>
</dbReference>
<evidence type="ECO:0000259" key="4">
    <source>
        <dbReference type="PROSITE" id="PS50949"/>
    </source>
</evidence>
<dbReference type="InterPro" id="IPR008920">
    <property type="entry name" value="TF_FadR/GntR_C"/>
</dbReference>
<dbReference type="InterPro" id="IPR036388">
    <property type="entry name" value="WH-like_DNA-bd_sf"/>
</dbReference>
<dbReference type="Proteomes" id="UP000189935">
    <property type="component" value="Chromosome I"/>
</dbReference>
<keyword evidence="1" id="KW-0805">Transcription regulation</keyword>
<proteinExistence type="predicted"/>
<dbReference type="SMART" id="SM00345">
    <property type="entry name" value="HTH_GNTR"/>
    <property type="match status" value="1"/>
</dbReference>
<dbReference type="AlphaFoldDB" id="A0A1M6JXX3"/>
<dbReference type="EMBL" id="LT670844">
    <property type="protein sequence ID" value="SHJ51555.1"/>
    <property type="molecule type" value="Genomic_DNA"/>
</dbReference>
<dbReference type="InterPro" id="IPR036390">
    <property type="entry name" value="WH_DNA-bd_sf"/>
</dbReference>
<dbReference type="RefSeq" id="WP_079537015.1">
    <property type="nucleotide sequence ID" value="NZ_LT670844.1"/>
</dbReference>
<dbReference type="InterPro" id="IPR011711">
    <property type="entry name" value="GntR_C"/>
</dbReference>
<dbReference type="Gene3D" id="1.10.10.10">
    <property type="entry name" value="Winged helix-like DNA-binding domain superfamily/Winged helix DNA-binding domain"/>
    <property type="match status" value="1"/>
</dbReference>
<evidence type="ECO:0000313" key="6">
    <source>
        <dbReference type="Proteomes" id="UP000189935"/>
    </source>
</evidence>
<dbReference type="PROSITE" id="PS50949">
    <property type="entry name" value="HTH_GNTR"/>
    <property type="match status" value="1"/>
</dbReference>
<protein>
    <submittedName>
        <fullName evidence="5">Transcriptional regulator, GntR family</fullName>
    </submittedName>
</protein>
<dbReference type="SUPFAM" id="SSF46785">
    <property type="entry name" value="Winged helix' DNA-binding domain"/>
    <property type="match status" value="1"/>
</dbReference>
<dbReference type="PANTHER" id="PTHR43537">
    <property type="entry name" value="TRANSCRIPTIONAL REGULATOR, GNTR FAMILY"/>
    <property type="match status" value="1"/>
</dbReference>
<sequence>MTETAARNRARPRFKSARLKLSVIPPKQALQRHSLHDQLVAKLREMILNSELRPGSALPEKMLCERFGVSRTPLREAFKVLASEGLIELRPHRTPQITLIEPDEIAAVFEVMVALERLVGLRAASLATPKEIAAIDAMHAQLVALHRDGARAAYFRMNQQIHAEIARLAGNPVLQTTWAALTTKILRARSLANFDARRWDASINEHEHFMALLRAGEAEGFADALSEHMRRTGSAVCTMLTAPRMAPEGTDQDDRIRPT</sequence>
<dbReference type="Pfam" id="PF07729">
    <property type="entry name" value="FCD"/>
    <property type="match status" value="1"/>
</dbReference>
<feature type="domain" description="HTH gntR-type" evidence="4">
    <location>
        <begin position="33"/>
        <end position="100"/>
    </location>
</feature>
<reference evidence="5 6" key="1">
    <citation type="submission" date="2016-11" db="EMBL/GenBank/DDBJ databases">
        <authorList>
            <person name="Jaros S."/>
            <person name="Januszkiewicz K."/>
            <person name="Wedrychowicz H."/>
        </authorList>
    </citation>
    <scope>NUCLEOTIDE SEQUENCE [LARGE SCALE GENOMIC DNA]</scope>
    <source>
        <strain evidence="5 6">GAS499</strain>
    </source>
</reference>
<dbReference type="CDD" id="cd07377">
    <property type="entry name" value="WHTH_GntR"/>
    <property type="match status" value="1"/>
</dbReference>
<dbReference type="PRINTS" id="PR00035">
    <property type="entry name" value="HTHGNTR"/>
</dbReference>
<evidence type="ECO:0000256" key="2">
    <source>
        <dbReference type="ARBA" id="ARBA00023125"/>
    </source>
</evidence>
<keyword evidence="2" id="KW-0238">DNA-binding</keyword>
<dbReference type="InterPro" id="IPR000524">
    <property type="entry name" value="Tscrpt_reg_HTH_GntR"/>
</dbReference>
<evidence type="ECO:0000256" key="1">
    <source>
        <dbReference type="ARBA" id="ARBA00023015"/>
    </source>
</evidence>
<organism evidence="5 6">
    <name type="scientific">Bradyrhizobium lablabi</name>
    <dbReference type="NCBI Taxonomy" id="722472"/>
    <lineage>
        <taxon>Bacteria</taxon>
        <taxon>Pseudomonadati</taxon>
        <taxon>Pseudomonadota</taxon>
        <taxon>Alphaproteobacteria</taxon>
        <taxon>Hyphomicrobiales</taxon>
        <taxon>Nitrobacteraceae</taxon>
        <taxon>Bradyrhizobium</taxon>
    </lineage>
</organism>
<name>A0A1M6JXX3_9BRAD</name>
<dbReference type="PANTHER" id="PTHR43537:SF50">
    <property type="entry name" value="TRANSCRIPTIONAL REGULATORY PROTEIN"/>
    <property type="match status" value="1"/>
</dbReference>
<accession>A0A1M6JXX3</accession>
<dbReference type="Pfam" id="PF00392">
    <property type="entry name" value="GntR"/>
    <property type="match status" value="1"/>
</dbReference>
<evidence type="ECO:0000313" key="5">
    <source>
        <dbReference type="EMBL" id="SHJ51555.1"/>
    </source>
</evidence>
<gene>
    <name evidence="5" type="ORF">SAMN05444159_0811</name>
</gene>
<dbReference type="GO" id="GO:0003700">
    <property type="term" value="F:DNA-binding transcription factor activity"/>
    <property type="evidence" value="ECO:0007669"/>
    <property type="project" value="InterPro"/>
</dbReference>
<dbReference type="OrthoDB" id="8114900at2"/>
<dbReference type="Gene3D" id="1.20.120.530">
    <property type="entry name" value="GntR ligand-binding domain-like"/>
    <property type="match status" value="1"/>
</dbReference>
<dbReference type="SUPFAM" id="SSF48008">
    <property type="entry name" value="GntR ligand-binding domain-like"/>
    <property type="match status" value="1"/>
</dbReference>
<dbReference type="SMART" id="SM00895">
    <property type="entry name" value="FCD"/>
    <property type="match status" value="1"/>
</dbReference>